<feature type="transmembrane region" description="Helical" evidence="1">
    <location>
        <begin position="60"/>
        <end position="84"/>
    </location>
</feature>
<sequence length="122" mass="12942">MAASPGSQLVAGVAEVFPAPLLLHRRTVTAGGLVAAVTMTNVFALNLFCDVPVKLFSGHLLLAALVLLALSWLLTALVVVQVGLSLRAGLRTLREGRVATRCSPAPLKTRGFNLIQEKPFNR</sequence>
<feature type="transmembrane region" description="Helical" evidence="1">
    <location>
        <begin position="28"/>
        <end position="48"/>
    </location>
</feature>
<keyword evidence="1" id="KW-1133">Transmembrane helix</keyword>
<evidence type="ECO:0000313" key="2">
    <source>
        <dbReference type="EMBL" id="ALW89172.1"/>
    </source>
</evidence>
<gene>
    <name evidence="2" type="ORF">AUC44_09910</name>
</gene>
<accession>A0ABM5X5R7</accession>
<dbReference type="EMBL" id="CP013910">
    <property type="protein sequence ID" value="ALW89172.1"/>
    <property type="molecule type" value="Genomic_DNA"/>
</dbReference>
<name>A0ABM5X5R7_9DEIO</name>
<dbReference type="Proteomes" id="UP000060071">
    <property type="component" value="Chromosome"/>
</dbReference>
<evidence type="ECO:0000256" key="1">
    <source>
        <dbReference type="SAM" id="Phobius"/>
    </source>
</evidence>
<keyword evidence="3" id="KW-1185">Reference proteome</keyword>
<organism evidence="2 3">
    <name type="scientific">Deinococcus actinosclerus</name>
    <dbReference type="NCBI Taxonomy" id="1768108"/>
    <lineage>
        <taxon>Bacteria</taxon>
        <taxon>Thermotogati</taxon>
        <taxon>Deinococcota</taxon>
        <taxon>Deinococci</taxon>
        <taxon>Deinococcales</taxon>
        <taxon>Deinococcaceae</taxon>
        <taxon>Deinococcus</taxon>
    </lineage>
</organism>
<keyword evidence="1" id="KW-0472">Membrane</keyword>
<proteinExistence type="predicted"/>
<evidence type="ECO:0000313" key="3">
    <source>
        <dbReference type="Proteomes" id="UP000060071"/>
    </source>
</evidence>
<keyword evidence="1" id="KW-0812">Transmembrane</keyword>
<reference evidence="2 3" key="1">
    <citation type="submission" date="2015-12" db="EMBL/GenBank/DDBJ databases">
        <authorList>
            <person name="Kim M.K."/>
            <person name="Srinivasan S."/>
            <person name="Lee J.-J."/>
            <person name="Kim K."/>
        </authorList>
    </citation>
    <scope>NUCLEOTIDE SEQUENCE [LARGE SCALE GENOMIC DNA]</scope>
    <source>
        <strain evidence="2 3">BM2</strain>
    </source>
</reference>
<protein>
    <submittedName>
        <fullName evidence="2">Uncharacterized protein</fullName>
    </submittedName>
</protein>